<keyword evidence="2" id="KW-1185">Reference proteome</keyword>
<dbReference type="EMBL" id="JAAIUW010000011">
    <property type="protein sequence ID" value="KAF7809860.1"/>
    <property type="molecule type" value="Genomic_DNA"/>
</dbReference>
<dbReference type="AlphaFoldDB" id="A0A834ST66"/>
<accession>A0A834ST66</accession>
<dbReference type="Proteomes" id="UP000634136">
    <property type="component" value="Unassembled WGS sequence"/>
</dbReference>
<dbReference type="OrthoDB" id="16516at2759"/>
<name>A0A834ST66_9FABA</name>
<comment type="caution">
    <text evidence="1">The sequence shown here is derived from an EMBL/GenBank/DDBJ whole genome shotgun (WGS) entry which is preliminary data.</text>
</comment>
<gene>
    <name evidence="1" type="ORF">G2W53_036603</name>
</gene>
<reference evidence="1" key="1">
    <citation type="submission" date="2020-09" db="EMBL/GenBank/DDBJ databases">
        <title>Genome-Enabled Discovery of Anthraquinone Biosynthesis in Senna tora.</title>
        <authorList>
            <person name="Kang S.-H."/>
            <person name="Pandey R.P."/>
            <person name="Lee C.-M."/>
            <person name="Sim J.-S."/>
            <person name="Jeong J.-T."/>
            <person name="Choi B.-S."/>
            <person name="Jung M."/>
            <person name="Ginzburg D."/>
            <person name="Zhao K."/>
            <person name="Won S.Y."/>
            <person name="Oh T.-J."/>
            <person name="Yu Y."/>
            <person name="Kim N.-H."/>
            <person name="Lee O.R."/>
            <person name="Lee T.-H."/>
            <person name="Bashyal P."/>
            <person name="Kim T.-S."/>
            <person name="Lee W.-H."/>
            <person name="Kawkins C."/>
            <person name="Kim C.-K."/>
            <person name="Kim J.S."/>
            <person name="Ahn B.O."/>
            <person name="Rhee S.Y."/>
            <person name="Sohng J.K."/>
        </authorList>
    </citation>
    <scope>NUCLEOTIDE SEQUENCE</scope>
    <source>
        <tissue evidence="1">Leaf</tissue>
    </source>
</reference>
<sequence length="122" mass="14285">MEEKIDTAEKQVLVDIVKMVQKRGMKGTMGDWKEFLSIHDKKFGAGLSDPAKRSHEVLATFLKSFSKDDLKFFDNIMRRHSNQLLFEKLKDKSHDTPEQRLVQKTLQHPLYPLDYAFAELEM</sequence>
<evidence type="ECO:0000313" key="1">
    <source>
        <dbReference type="EMBL" id="KAF7809860.1"/>
    </source>
</evidence>
<organism evidence="1 2">
    <name type="scientific">Senna tora</name>
    <dbReference type="NCBI Taxonomy" id="362788"/>
    <lineage>
        <taxon>Eukaryota</taxon>
        <taxon>Viridiplantae</taxon>
        <taxon>Streptophyta</taxon>
        <taxon>Embryophyta</taxon>
        <taxon>Tracheophyta</taxon>
        <taxon>Spermatophyta</taxon>
        <taxon>Magnoliopsida</taxon>
        <taxon>eudicotyledons</taxon>
        <taxon>Gunneridae</taxon>
        <taxon>Pentapetalae</taxon>
        <taxon>rosids</taxon>
        <taxon>fabids</taxon>
        <taxon>Fabales</taxon>
        <taxon>Fabaceae</taxon>
        <taxon>Caesalpinioideae</taxon>
        <taxon>Cassia clade</taxon>
        <taxon>Senna</taxon>
    </lineage>
</organism>
<proteinExistence type="predicted"/>
<protein>
    <submittedName>
        <fullName evidence="1">Small RNA degrading nuclease 1</fullName>
    </submittedName>
</protein>
<evidence type="ECO:0000313" key="2">
    <source>
        <dbReference type="Proteomes" id="UP000634136"/>
    </source>
</evidence>